<sequence>MANQSVFRSSVVVESTALSPALPSPLSSPSLSGTTSLTSTPSVSPLPTRPRIPRPRLSRFNQTYLLLSRSATPATRRLVRGRVPAPGSKTEIDSWRGDEDACARDMQSETYGAWGAEDELRERREVMGERVGAAIGHLQTIFPFHSPVIPLALELCGTFSLSAEAAGAGESLITTVAAVILRSQSLQSTPTRPCN</sequence>
<organism evidence="2 3">
    <name type="scientific">Gonapodya prolifera (strain JEL478)</name>
    <name type="common">Monoblepharis prolifera</name>
    <dbReference type="NCBI Taxonomy" id="1344416"/>
    <lineage>
        <taxon>Eukaryota</taxon>
        <taxon>Fungi</taxon>
        <taxon>Fungi incertae sedis</taxon>
        <taxon>Chytridiomycota</taxon>
        <taxon>Chytridiomycota incertae sedis</taxon>
        <taxon>Monoblepharidomycetes</taxon>
        <taxon>Monoblepharidales</taxon>
        <taxon>Gonapodyaceae</taxon>
        <taxon>Gonapodya</taxon>
    </lineage>
</organism>
<evidence type="ECO:0000313" key="2">
    <source>
        <dbReference type="EMBL" id="KXS11037.1"/>
    </source>
</evidence>
<feature type="region of interest" description="Disordered" evidence="1">
    <location>
        <begin position="18"/>
        <end position="55"/>
    </location>
</feature>
<evidence type="ECO:0000256" key="1">
    <source>
        <dbReference type="SAM" id="MobiDB-lite"/>
    </source>
</evidence>
<keyword evidence="3" id="KW-1185">Reference proteome</keyword>
<feature type="compositionally biased region" description="Low complexity" evidence="1">
    <location>
        <begin position="18"/>
        <end position="46"/>
    </location>
</feature>
<dbReference type="EMBL" id="KQ965810">
    <property type="protein sequence ID" value="KXS11037.1"/>
    <property type="molecule type" value="Genomic_DNA"/>
</dbReference>
<evidence type="ECO:0000313" key="3">
    <source>
        <dbReference type="Proteomes" id="UP000070544"/>
    </source>
</evidence>
<gene>
    <name evidence="2" type="ORF">M427DRAFT_456206</name>
</gene>
<protein>
    <submittedName>
        <fullName evidence="2">Uncharacterized protein</fullName>
    </submittedName>
</protein>
<reference evidence="2 3" key="1">
    <citation type="journal article" date="2015" name="Genome Biol. Evol.">
        <title>Phylogenomic analyses indicate that early fungi evolved digesting cell walls of algal ancestors of land plants.</title>
        <authorList>
            <person name="Chang Y."/>
            <person name="Wang S."/>
            <person name="Sekimoto S."/>
            <person name="Aerts A.L."/>
            <person name="Choi C."/>
            <person name="Clum A."/>
            <person name="LaButti K.M."/>
            <person name="Lindquist E.A."/>
            <person name="Yee Ngan C."/>
            <person name="Ohm R.A."/>
            <person name="Salamov A.A."/>
            <person name="Grigoriev I.V."/>
            <person name="Spatafora J.W."/>
            <person name="Berbee M.L."/>
        </authorList>
    </citation>
    <scope>NUCLEOTIDE SEQUENCE [LARGE SCALE GENOMIC DNA]</scope>
    <source>
        <strain evidence="2 3">JEL478</strain>
    </source>
</reference>
<dbReference type="Proteomes" id="UP000070544">
    <property type="component" value="Unassembled WGS sequence"/>
</dbReference>
<name>A0A139A2M7_GONPJ</name>
<proteinExistence type="predicted"/>
<dbReference type="AlphaFoldDB" id="A0A139A2M7"/>
<accession>A0A139A2M7</accession>